<protein>
    <submittedName>
        <fullName evidence="1">Uncharacterized protein</fullName>
    </submittedName>
</protein>
<accession>A0A5C3MN75</accession>
<reference evidence="1 2" key="1">
    <citation type="journal article" date="2019" name="Nat. Ecol. Evol.">
        <title>Megaphylogeny resolves global patterns of mushroom evolution.</title>
        <authorList>
            <person name="Varga T."/>
            <person name="Krizsan K."/>
            <person name="Foldi C."/>
            <person name="Dima B."/>
            <person name="Sanchez-Garcia M."/>
            <person name="Sanchez-Ramirez S."/>
            <person name="Szollosi G.J."/>
            <person name="Szarkandi J.G."/>
            <person name="Papp V."/>
            <person name="Albert L."/>
            <person name="Andreopoulos W."/>
            <person name="Angelini C."/>
            <person name="Antonin V."/>
            <person name="Barry K.W."/>
            <person name="Bougher N.L."/>
            <person name="Buchanan P."/>
            <person name="Buyck B."/>
            <person name="Bense V."/>
            <person name="Catcheside P."/>
            <person name="Chovatia M."/>
            <person name="Cooper J."/>
            <person name="Damon W."/>
            <person name="Desjardin D."/>
            <person name="Finy P."/>
            <person name="Geml J."/>
            <person name="Haridas S."/>
            <person name="Hughes K."/>
            <person name="Justo A."/>
            <person name="Karasinski D."/>
            <person name="Kautmanova I."/>
            <person name="Kiss B."/>
            <person name="Kocsube S."/>
            <person name="Kotiranta H."/>
            <person name="LaButti K.M."/>
            <person name="Lechner B.E."/>
            <person name="Liimatainen K."/>
            <person name="Lipzen A."/>
            <person name="Lukacs Z."/>
            <person name="Mihaltcheva S."/>
            <person name="Morgado L.N."/>
            <person name="Niskanen T."/>
            <person name="Noordeloos M.E."/>
            <person name="Ohm R.A."/>
            <person name="Ortiz-Santana B."/>
            <person name="Ovrebo C."/>
            <person name="Racz N."/>
            <person name="Riley R."/>
            <person name="Savchenko A."/>
            <person name="Shiryaev A."/>
            <person name="Soop K."/>
            <person name="Spirin V."/>
            <person name="Szebenyi C."/>
            <person name="Tomsovsky M."/>
            <person name="Tulloss R.E."/>
            <person name="Uehling J."/>
            <person name="Grigoriev I.V."/>
            <person name="Vagvolgyi C."/>
            <person name="Papp T."/>
            <person name="Martin F.M."/>
            <person name="Miettinen O."/>
            <person name="Hibbett D.S."/>
            <person name="Nagy L.G."/>
        </authorList>
    </citation>
    <scope>NUCLEOTIDE SEQUENCE [LARGE SCALE GENOMIC DNA]</scope>
    <source>
        <strain evidence="1 2">OMC1185</strain>
    </source>
</reference>
<dbReference type="AlphaFoldDB" id="A0A5C3MN75"/>
<dbReference type="Proteomes" id="UP000305948">
    <property type="component" value="Unassembled WGS sequence"/>
</dbReference>
<organism evidence="1 2">
    <name type="scientific">Heliocybe sulcata</name>
    <dbReference type="NCBI Taxonomy" id="5364"/>
    <lineage>
        <taxon>Eukaryota</taxon>
        <taxon>Fungi</taxon>
        <taxon>Dikarya</taxon>
        <taxon>Basidiomycota</taxon>
        <taxon>Agaricomycotina</taxon>
        <taxon>Agaricomycetes</taxon>
        <taxon>Gloeophyllales</taxon>
        <taxon>Gloeophyllaceae</taxon>
        <taxon>Heliocybe</taxon>
    </lineage>
</organism>
<name>A0A5C3MN75_9AGAM</name>
<keyword evidence="2" id="KW-1185">Reference proteome</keyword>
<evidence type="ECO:0000313" key="1">
    <source>
        <dbReference type="EMBL" id="TFK46420.1"/>
    </source>
</evidence>
<dbReference type="EMBL" id="ML213530">
    <property type="protein sequence ID" value="TFK46420.1"/>
    <property type="molecule type" value="Genomic_DNA"/>
</dbReference>
<sequence length="178" mass="19907">MNVAQFLKLPPTTFYILMNPRLSIDHSNTYWVIYPETPSVPTRSSLTTIPNLLKKQTGVNIHMNSNVTRVERQKGSLLTLHPDTGDKVEVVHRTWAIERHAGTEKFGLEELGVEMDRHLPIGTAGRTEPEAREKYGDAVKICEHPVSLVRSASIWSPDLATLKRVLVLSALLPHGGRV</sequence>
<dbReference type="STRING" id="5364.A0A5C3MN75"/>
<proteinExistence type="predicted"/>
<evidence type="ECO:0000313" key="2">
    <source>
        <dbReference type="Proteomes" id="UP000305948"/>
    </source>
</evidence>
<dbReference type="InterPro" id="IPR036188">
    <property type="entry name" value="FAD/NAD-bd_sf"/>
</dbReference>
<dbReference type="Gene3D" id="3.50.50.60">
    <property type="entry name" value="FAD/NAD(P)-binding domain"/>
    <property type="match status" value="2"/>
</dbReference>
<gene>
    <name evidence="1" type="ORF">OE88DRAFT_1739518</name>
</gene>